<gene>
    <name evidence="1" type="ORF">HCN08_29940</name>
</gene>
<evidence type="ECO:0000313" key="1">
    <source>
        <dbReference type="EMBL" id="NJP47596.1"/>
    </source>
</evidence>
<dbReference type="RefSeq" id="WP_167986438.1">
    <property type="nucleotide sequence ID" value="NZ_JAATEJ010000032.1"/>
</dbReference>
<organism evidence="1 2">
    <name type="scientific">Actinacidiphila epipremni</name>
    <dbReference type="NCBI Taxonomy" id="2053013"/>
    <lineage>
        <taxon>Bacteria</taxon>
        <taxon>Bacillati</taxon>
        <taxon>Actinomycetota</taxon>
        <taxon>Actinomycetes</taxon>
        <taxon>Kitasatosporales</taxon>
        <taxon>Streptomycetaceae</taxon>
        <taxon>Actinacidiphila</taxon>
    </lineage>
</organism>
<evidence type="ECO:0008006" key="3">
    <source>
        <dbReference type="Google" id="ProtNLM"/>
    </source>
</evidence>
<sequence>MTVTLMWEAAGAPGRGPELLAWAREAAAAGPPGYLRREFFTAPGYRVLVLTWWPARSAAVELPAPPAELVRRDVHRWRFTSVEVAEP</sequence>
<evidence type="ECO:0000313" key="2">
    <source>
        <dbReference type="Proteomes" id="UP000734511"/>
    </source>
</evidence>
<keyword evidence="2" id="KW-1185">Reference proteome</keyword>
<protein>
    <recommendedName>
        <fullName evidence="3">Antibiotic biosynthesis monooxygenase</fullName>
    </recommendedName>
</protein>
<name>A0ABX1A1D7_9ACTN</name>
<dbReference type="EMBL" id="JAATEJ010000032">
    <property type="protein sequence ID" value="NJP47596.1"/>
    <property type="molecule type" value="Genomic_DNA"/>
</dbReference>
<accession>A0ABX1A1D7</accession>
<proteinExistence type="predicted"/>
<dbReference type="Proteomes" id="UP000734511">
    <property type="component" value="Unassembled WGS sequence"/>
</dbReference>
<reference evidence="1 2" key="1">
    <citation type="submission" date="2020-03" db="EMBL/GenBank/DDBJ databases">
        <title>WGS of actinomycetes isolated from Thailand.</title>
        <authorList>
            <person name="Thawai C."/>
        </authorList>
    </citation>
    <scope>NUCLEOTIDE SEQUENCE [LARGE SCALE GENOMIC DNA]</scope>
    <source>
        <strain evidence="1 2">PRB2-1</strain>
    </source>
</reference>
<comment type="caution">
    <text evidence="1">The sequence shown here is derived from an EMBL/GenBank/DDBJ whole genome shotgun (WGS) entry which is preliminary data.</text>
</comment>